<dbReference type="EMBL" id="JTDY01003952">
    <property type="protein sequence ID" value="KOB68785.1"/>
    <property type="molecule type" value="Genomic_DNA"/>
</dbReference>
<sequence length="363" mass="41394">MLPLAIAASFSTTYWGYAALRVAGGLFFPALYQLPFILALELMPPNKRTYTGIVVGMLFATGMCILSLLAYALRDWYHFYYWLIPESPRWLVGRGRIAEAEKKKMKEEEETAEAEMAMLPNINGYVPSLTEKEEYDRRISNMLTFKPDLSKIAETEESKDLERIIAFEVVDIVNKKARKRDSDEDEEECFNPSQNQKATQTDIVKSPNTLRRKSMQLVNKIFIQQNVEEDIMENKKMDDQNSEGDCKASPLDVFRYPNIRKKFFILTFDWVALGVVYNSLSYNTPNLGVDDYLAFFIVFYVLIGELLPTVLRAQAMGAASFISGLGLLAVPYIVHLPLPQTLGDGEMMGRSFKILSCVERQDK</sequence>
<dbReference type="AlphaFoldDB" id="A0A0L7L043"/>
<evidence type="ECO:0000313" key="7">
    <source>
        <dbReference type="EMBL" id="KOB68785.1"/>
    </source>
</evidence>
<feature type="transmembrane region" description="Helical" evidence="6">
    <location>
        <begin position="12"/>
        <end position="32"/>
    </location>
</feature>
<evidence type="ECO:0000313" key="8">
    <source>
        <dbReference type="Proteomes" id="UP000037510"/>
    </source>
</evidence>
<protein>
    <submittedName>
        <fullName evidence="7">Organic cation transporter</fullName>
    </submittedName>
</protein>
<evidence type="ECO:0000256" key="5">
    <source>
        <dbReference type="SAM" id="MobiDB-lite"/>
    </source>
</evidence>
<feature type="region of interest" description="Disordered" evidence="5">
    <location>
        <begin position="181"/>
        <end position="200"/>
    </location>
</feature>
<organism evidence="7 8">
    <name type="scientific">Operophtera brumata</name>
    <name type="common">Winter moth</name>
    <name type="synonym">Phalaena brumata</name>
    <dbReference type="NCBI Taxonomy" id="104452"/>
    <lineage>
        <taxon>Eukaryota</taxon>
        <taxon>Metazoa</taxon>
        <taxon>Ecdysozoa</taxon>
        <taxon>Arthropoda</taxon>
        <taxon>Hexapoda</taxon>
        <taxon>Insecta</taxon>
        <taxon>Pterygota</taxon>
        <taxon>Neoptera</taxon>
        <taxon>Endopterygota</taxon>
        <taxon>Lepidoptera</taxon>
        <taxon>Glossata</taxon>
        <taxon>Ditrysia</taxon>
        <taxon>Geometroidea</taxon>
        <taxon>Geometridae</taxon>
        <taxon>Larentiinae</taxon>
        <taxon>Operophtera</taxon>
    </lineage>
</organism>
<dbReference type="Proteomes" id="UP000037510">
    <property type="component" value="Unassembled WGS sequence"/>
</dbReference>
<accession>A0A0L7L043</accession>
<evidence type="ECO:0000256" key="1">
    <source>
        <dbReference type="ARBA" id="ARBA00004141"/>
    </source>
</evidence>
<proteinExistence type="predicted"/>
<evidence type="ECO:0000256" key="4">
    <source>
        <dbReference type="ARBA" id="ARBA00023136"/>
    </source>
</evidence>
<feature type="transmembrane region" description="Helical" evidence="6">
    <location>
        <begin position="292"/>
        <end position="311"/>
    </location>
</feature>
<dbReference type="GO" id="GO:0016020">
    <property type="term" value="C:membrane"/>
    <property type="evidence" value="ECO:0007669"/>
    <property type="project" value="UniProtKB-SubCell"/>
</dbReference>
<dbReference type="Gene3D" id="1.20.1250.20">
    <property type="entry name" value="MFS general substrate transporter like domains"/>
    <property type="match status" value="1"/>
</dbReference>
<evidence type="ECO:0000256" key="6">
    <source>
        <dbReference type="SAM" id="Phobius"/>
    </source>
</evidence>
<dbReference type="InterPro" id="IPR036259">
    <property type="entry name" value="MFS_trans_sf"/>
</dbReference>
<evidence type="ECO:0000256" key="3">
    <source>
        <dbReference type="ARBA" id="ARBA00022989"/>
    </source>
</evidence>
<gene>
    <name evidence="7" type="ORF">OBRU01_18137</name>
</gene>
<feature type="compositionally biased region" description="Polar residues" evidence="5">
    <location>
        <begin position="191"/>
        <end position="200"/>
    </location>
</feature>
<dbReference type="SUPFAM" id="SSF103473">
    <property type="entry name" value="MFS general substrate transporter"/>
    <property type="match status" value="1"/>
</dbReference>
<name>A0A0L7L043_OPEBR</name>
<comment type="subcellular location">
    <subcellularLocation>
        <location evidence="1">Membrane</location>
        <topology evidence="1">Multi-pass membrane protein</topology>
    </subcellularLocation>
</comment>
<keyword evidence="8" id="KW-1185">Reference proteome</keyword>
<dbReference type="PANTHER" id="PTHR24064">
    <property type="entry name" value="SOLUTE CARRIER FAMILY 22 MEMBER"/>
    <property type="match status" value="1"/>
</dbReference>
<feature type="transmembrane region" description="Helical" evidence="6">
    <location>
        <begin position="263"/>
        <end position="280"/>
    </location>
</feature>
<evidence type="ECO:0000256" key="2">
    <source>
        <dbReference type="ARBA" id="ARBA00022692"/>
    </source>
</evidence>
<keyword evidence="2 6" id="KW-0812">Transmembrane</keyword>
<feature type="transmembrane region" description="Helical" evidence="6">
    <location>
        <begin position="318"/>
        <end position="338"/>
    </location>
</feature>
<keyword evidence="4 6" id="KW-0472">Membrane</keyword>
<feature type="transmembrane region" description="Helical" evidence="6">
    <location>
        <begin position="52"/>
        <end position="73"/>
    </location>
</feature>
<reference evidence="7 8" key="1">
    <citation type="journal article" date="2015" name="Genome Biol. Evol.">
        <title>The genome of winter moth (Operophtera brumata) provides a genomic perspective on sexual dimorphism and phenology.</title>
        <authorList>
            <person name="Derks M.F."/>
            <person name="Smit S."/>
            <person name="Salis L."/>
            <person name="Schijlen E."/>
            <person name="Bossers A."/>
            <person name="Mateman C."/>
            <person name="Pijl A.S."/>
            <person name="de Ridder D."/>
            <person name="Groenen M.A."/>
            <person name="Visser M.E."/>
            <person name="Megens H.J."/>
        </authorList>
    </citation>
    <scope>NUCLEOTIDE SEQUENCE [LARGE SCALE GENOMIC DNA]</scope>
    <source>
        <strain evidence="7">WM2013NL</strain>
        <tissue evidence="7">Head and thorax</tissue>
    </source>
</reference>
<dbReference type="STRING" id="104452.A0A0L7L043"/>
<keyword evidence="3 6" id="KW-1133">Transmembrane helix</keyword>
<comment type="caution">
    <text evidence="7">The sequence shown here is derived from an EMBL/GenBank/DDBJ whole genome shotgun (WGS) entry which is preliminary data.</text>
</comment>